<evidence type="ECO:0000313" key="3">
    <source>
        <dbReference type="Proteomes" id="UP000095598"/>
    </source>
</evidence>
<protein>
    <submittedName>
        <fullName evidence="2">Uncharacterized protein</fullName>
    </submittedName>
</protein>
<dbReference type="AlphaFoldDB" id="A0A173TD84"/>
<feature type="transmembrane region" description="Helical" evidence="1">
    <location>
        <begin position="6"/>
        <end position="30"/>
    </location>
</feature>
<dbReference type="EMBL" id="CYXT01000014">
    <property type="protein sequence ID" value="CUM99178.1"/>
    <property type="molecule type" value="Genomic_DNA"/>
</dbReference>
<organism evidence="2 3">
    <name type="scientific">Anaerostipes hadrus</name>
    <dbReference type="NCBI Taxonomy" id="649756"/>
    <lineage>
        <taxon>Bacteria</taxon>
        <taxon>Bacillati</taxon>
        <taxon>Bacillota</taxon>
        <taxon>Clostridia</taxon>
        <taxon>Lachnospirales</taxon>
        <taxon>Lachnospiraceae</taxon>
        <taxon>Anaerostipes</taxon>
    </lineage>
</organism>
<dbReference type="Proteomes" id="UP000095598">
    <property type="component" value="Unassembled WGS sequence"/>
</dbReference>
<evidence type="ECO:0000313" key="2">
    <source>
        <dbReference type="EMBL" id="CUM99178.1"/>
    </source>
</evidence>
<sequence>MNQYYILIGIIYMIPFLIMIGIIYFIIYFFSR</sequence>
<reference evidence="2 3" key="1">
    <citation type="submission" date="2015-09" db="EMBL/GenBank/DDBJ databases">
        <authorList>
            <consortium name="Pathogen Informatics"/>
        </authorList>
    </citation>
    <scope>NUCLEOTIDE SEQUENCE [LARGE SCALE GENOMIC DNA]</scope>
    <source>
        <strain evidence="2 3">2789STDY5608868</strain>
    </source>
</reference>
<accession>A0A173TD84</accession>
<gene>
    <name evidence="2" type="ORF">ERS852425_01902</name>
</gene>
<keyword evidence="1" id="KW-0812">Transmembrane</keyword>
<keyword evidence="1" id="KW-1133">Transmembrane helix</keyword>
<name>A0A173TD84_ANAHA</name>
<proteinExistence type="predicted"/>
<evidence type="ECO:0000256" key="1">
    <source>
        <dbReference type="SAM" id="Phobius"/>
    </source>
</evidence>
<keyword evidence="1" id="KW-0472">Membrane</keyword>